<feature type="domain" description="Bacterial type II secretion system protein E" evidence="2">
    <location>
        <begin position="198"/>
        <end position="212"/>
    </location>
</feature>
<name>A0ABX9AL27_9ENTR</name>
<dbReference type="InterPro" id="IPR050921">
    <property type="entry name" value="T4SS_GSP_E_ATPase"/>
</dbReference>
<dbReference type="PROSITE" id="PS00662">
    <property type="entry name" value="T2SP_E"/>
    <property type="match status" value="1"/>
</dbReference>
<evidence type="ECO:0000313" key="3">
    <source>
        <dbReference type="EMBL" id="QZN94981.1"/>
    </source>
</evidence>
<dbReference type="SUPFAM" id="SSF52540">
    <property type="entry name" value="P-loop containing nucleoside triphosphate hydrolases"/>
    <property type="match status" value="1"/>
</dbReference>
<dbReference type="PANTHER" id="PTHR30486">
    <property type="entry name" value="TWITCHING MOTILITY PROTEIN PILT"/>
    <property type="match status" value="1"/>
</dbReference>
<dbReference type="Gene3D" id="3.40.50.300">
    <property type="entry name" value="P-loop containing nucleotide triphosphate hydrolases"/>
    <property type="match status" value="1"/>
</dbReference>
<evidence type="ECO:0000313" key="4">
    <source>
        <dbReference type="Proteomes" id="UP000825886"/>
    </source>
</evidence>
<organism evidence="3 4">
    <name type="scientific">Symbiopectobacterium purcellii</name>
    <dbReference type="NCBI Taxonomy" id="2871826"/>
    <lineage>
        <taxon>Bacteria</taxon>
        <taxon>Pseudomonadati</taxon>
        <taxon>Pseudomonadota</taxon>
        <taxon>Gammaproteobacteria</taxon>
        <taxon>Enterobacterales</taxon>
        <taxon>Enterobacteriaceae</taxon>
    </lineage>
</organism>
<evidence type="ECO:0000259" key="2">
    <source>
        <dbReference type="PROSITE" id="PS00662"/>
    </source>
</evidence>
<gene>
    <name evidence="3" type="ORF">K6K13_17350</name>
</gene>
<sequence length="344" mass="37642">MDINEWITCSVKQNASDLHLCSGYPPMWRIEGELQPLQTNACCNAVQLERWADSWLTAFQRQQLHREGQVDGALTTPDGIRLRAHLFRQHAGLAVALRTIVTTAHALETLHAPPILSWLIMRPAGLILVTGATGSGKSTTLVAMVNALRQRQACHVITLEDPIEFVYASEPSADRGLIQQREIGVHCPSFAHGLRGALREDPDVILLGELRDGETIRLALTAAETGHLVLATLHTRGAAQAVERLLDVFPAQEKDFVRSQLALCLQGVVAQQLVRRCGGGRIALYEVLLANTAVANLIREGKSHQLPGLLQMGGQRGMQTFAHSWQQCWKAGLLPPDAEPAFTP</sequence>
<dbReference type="EMBL" id="CP081864">
    <property type="protein sequence ID" value="QZN94981.1"/>
    <property type="molecule type" value="Genomic_DNA"/>
</dbReference>
<dbReference type="Proteomes" id="UP000825886">
    <property type="component" value="Chromosome"/>
</dbReference>
<dbReference type="InterPro" id="IPR027417">
    <property type="entry name" value="P-loop_NTPase"/>
</dbReference>
<accession>A0ABX9AL27</accession>
<evidence type="ECO:0000256" key="1">
    <source>
        <dbReference type="ARBA" id="ARBA00006611"/>
    </source>
</evidence>
<comment type="similarity">
    <text evidence="1">Belongs to the GSP E family.</text>
</comment>
<dbReference type="NCBIfam" id="TIGR01420">
    <property type="entry name" value="pilT_fam"/>
    <property type="match status" value="1"/>
</dbReference>
<dbReference type="PANTHER" id="PTHR30486:SF6">
    <property type="entry name" value="TYPE IV PILUS RETRACTATION ATPASE PILT"/>
    <property type="match status" value="1"/>
</dbReference>
<dbReference type="CDD" id="cd01131">
    <property type="entry name" value="PilT"/>
    <property type="match status" value="1"/>
</dbReference>
<dbReference type="RefSeq" id="WP_222158090.1">
    <property type="nucleotide sequence ID" value="NZ_CP081864.1"/>
</dbReference>
<protein>
    <submittedName>
        <fullName evidence="3">PilT/PilU family type 4a pilus ATPase</fullName>
    </submittedName>
</protein>
<dbReference type="Pfam" id="PF00437">
    <property type="entry name" value="T2SSE"/>
    <property type="match status" value="1"/>
</dbReference>
<reference evidence="3 4" key="1">
    <citation type="submission" date="2021-08" db="EMBL/GenBank/DDBJ databases">
        <title>Culture and genomic analysis of Symbiopectobacterium purcellii sp. nov. gen. nov., isolated from the leafhopper Empoasca decipiens.</title>
        <authorList>
            <person name="Nadal-Jimenez P."/>
            <person name="Siozios S."/>
            <person name="Halliday N."/>
            <person name="Camara M."/>
            <person name="Hurst G.D.D."/>
        </authorList>
    </citation>
    <scope>NUCLEOTIDE SEQUENCE [LARGE SCALE GENOMIC DNA]</scope>
    <source>
        <strain evidence="3 4">SyEd1</strain>
    </source>
</reference>
<keyword evidence="4" id="KW-1185">Reference proteome</keyword>
<dbReference type="InterPro" id="IPR006321">
    <property type="entry name" value="PilT/PilU"/>
</dbReference>
<proteinExistence type="inferred from homology"/>
<dbReference type="InterPro" id="IPR001482">
    <property type="entry name" value="T2SS/T4SS_dom"/>
</dbReference>
<dbReference type="Gene3D" id="3.30.450.90">
    <property type="match status" value="1"/>
</dbReference>